<dbReference type="Proteomes" id="UP000607397">
    <property type="component" value="Unassembled WGS sequence"/>
</dbReference>
<dbReference type="GO" id="GO:0052621">
    <property type="term" value="F:diguanylate cyclase activity"/>
    <property type="evidence" value="ECO:0007669"/>
    <property type="project" value="TreeGrafter"/>
</dbReference>
<dbReference type="RefSeq" id="WP_161826440.1">
    <property type="nucleotide sequence ID" value="NZ_WVIC01000037.1"/>
</dbReference>
<gene>
    <name evidence="4" type="ORF">GS597_15900</name>
</gene>
<feature type="modified residue" description="4-aspartylphosphate" evidence="1">
    <location>
        <position position="66"/>
    </location>
</feature>
<dbReference type="PROSITE" id="PS50110">
    <property type="entry name" value="RESPONSE_REGULATORY"/>
    <property type="match status" value="1"/>
</dbReference>
<accession>A0A8K2A196</accession>
<feature type="domain" description="GGDEF" evidence="3">
    <location>
        <begin position="183"/>
        <end position="320"/>
    </location>
</feature>
<dbReference type="SMART" id="SM00448">
    <property type="entry name" value="REC"/>
    <property type="match status" value="1"/>
</dbReference>
<evidence type="ECO:0000259" key="3">
    <source>
        <dbReference type="PROSITE" id="PS50887"/>
    </source>
</evidence>
<dbReference type="PANTHER" id="PTHR45138">
    <property type="entry name" value="REGULATORY COMPONENTS OF SENSORY TRANSDUCTION SYSTEM"/>
    <property type="match status" value="1"/>
</dbReference>
<dbReference type="Pfam" id="PF00072">
    <property type="entry name" value="Response_reg"/>
    <property type="match status" value="1"/>
</dbReference>
<dbReference type="GO" id="GO:1902201">
    <property type="term" value="P:negative regulation of bacterial-type flagellum-dependent cell motility"/>
    <property type="evidence" value="ECO:0007669"/>
    <property type="project" value="TreeGrafter"/>
</dbReference>
<dbReference type="Pfam" id="PF00990">
    <property type="entry name" value="GGDEF"/>
    <property type="match status" value="1"/>
</dbReference>
<dbReference type="SUPFAM" id="SSF52172">
    <property type="entry name" value="CheY-like"/>
    <property type="match status" value="1"/>
</dbReference>
<dbReference type="InterPro" id="IPR050469">
    <property type="entry name" value="Diguanylate_Cyclase"/>
</dbReference>
<dbReference type="InterPro" id="IPR029787">
    <property type="entry name" value="Nucleotide_cyclase"/>
</dbReference>
<dbReference type="PANTHER" id="PTHR45138:SF9">
    <property type="entry name" value="DIGUANYLATE CYCLASE DGCM-RELATED"/>
    <property type="match status" value="1"/>
</dbReference>
<evidence type="ECO:0000256" key="1">
    <source>
        <dbReference type="PROSITE-ProRule" id="PRU00169"/>
    </source>
</evidence>
<keyword evidence="1" id="KW-0597">Phosphoprotein</keyword>
<feature type="domain" description="Response regulatory" evidence="2">
    <location>
        <begin position="17"/>
        <end position="133"/>
    </location>
</feature>
<dbReference type="InterPro" id="IPR001789">
    <property type="entry name" value="Sig_transdc_resp-reg_receiver"/>
</dbReference>
<reference evidence="4" key="1">
    <citation type="submission" date="2019-12" db="EMBL/GenBank/DDBJ databases">
        <title>High-Quality draft genome sequences of three cyanobacteria isolated from the limestone walls of the Old Cathedral of Coimbra.</title>
        <authorList>
            <person name="Tiago I."/>
            <person name="Soares F."/>
            <person name="Portugal A."/>
        </authorList>
    </citation>
    <scope>NUCLEOTIDE SEQUENCE [LARGE SCALE GENOMIC DNA]</scope>
    <source>
        <strain evidence="4">C</strain>
    </source>
</reference>
<sequence length="330" mass="36927">MQPQVLSPLLSEPTAPIILIVDDDRVARLSLSNALEQTGYRIAETISGEQCLQIFSSLQPALVLVDAVMPGIDGFTCCEQLQQMPGAKKTPILLITALDDRDSIDRAFAAGVTDYVTKPINVAILQQRVRRLIRESQFYQHLEQMNQQLSRLASQDGLTQIANRRSFDDHLARMWRLMQREQQWLSLLMCDVDFFKPYNDTYGHLQGDACLQDIAQALSQQVCRPLDIVTRYGGEEFAILLPSTSIKGATYVAERLQTAVQDLQIPHQASAIRPVVTISIGLASIQPSARFEPDVLVIEADKALYRAKEQGRDRIVSQVIEATSPLEHQD</sequence>
<dbReference type="SMART" id="SM00267">
    <property type="entry name" value="GGDEF"/>
    <property type="match status" value="1"/>
</dbReference>
<dbReference type="InterPro" id="IPR043128">
    <property type="entry name" value="Rev_trsase/Diguanyl_cyclase"/>
</dbReference>
<dbReference type="NCBIfam" id="TIGR00254">
    <property type="entry name" value="GGDEF"/>
    <property type="match status" value="1"/>
</dbReference>
<dbReference type="EMBL" id="WVIC01000037">
    <property type="protein sequence ID" value="NCJ07962.1"/>
    <property type="molecule type" value="Genomic_DNA"/>
</dbReference>
<dbReference type="FunFam" id="3.30.70.270:FF:000001">
    <property type="entry name" value="Diguanylate cyclase domain protein"/>
    <property type="match status" value="1"/>
</dbReference>
<dbReference type="CDD" id="cd01949">
    <property type="entry name" value="GGDEF"/>
    <property type="match status" value="1"/>
</dbReference>
<keyword evidence="5" id="KW-1185">Reference proteome</keyword>
<dbReference type="SUPFAM" id="SSF55073">
    <property type="entry name" value="Nucleotide cyclase"/>
    <property type="match status" value="1"/>
</dbReference>
<dbReference type="GO" id="GO:0043709">
    <property type="term" value="P:cell adhesion involved in single-species biofilm formation"/>
    <property type="evidence" value="ECO:0007669"/>
    <property type="project" value="TreeGrafter"/>
</dbReference>
<dbReference type="AlphaFoldDB" id="A0A8K2A196"/>
<dbReference type="GO" id="GO:0005886">
    <property type="term" value="C:plasma membrane"/>
    <property type="evidence" value="ECO:0007669"/>
    <property type="project" value="TreeGrafter"/>
</dbReference>
<protein>
    <submittedName>
        <fullName evidence="4">Diguanylate cyclase</fullName>
    </submittedName>
</protein>
<proteinExistence type="predicted"/>
<dbReference type="InterPro" id="IPR000160">
    <property type="entry name" value="GGDEF_dom"/>
</dbReference>
<organism evidence="4 5">
    <name type="scientific">Petrachloros mirabilis ULC683</name>
    <dbReference type="NCBI Taxonomy" id="2781853"/>
    <lineage>
        <taxon>Bacteria</taxon>
        <taxon>Bacillati</taxon>
        <taxon>Cyanobacteriota</taxon>
        <taxon>Cyanophyceae</taxon>
        <taxon>Synechococcales</taxon>
        <taxon>Petrachlorosaceae</taxon>
        <taxon>Petrachloros</taxon>
        <taxon>Petrachloros mirabilis</taxon>
    </lineage>
</organism>
<dbReference type="PROSITE" id="PS50887">
    <property type="entry name" value="GGDEF"/>
    <property type="match status" value="1"/>
</dbReference>
<dbReference type="GO" id="GO:0000160">
    <property type="term" value="P:phosphorelay signal transduction system"/>
    <property type="evidence" value="ECO:0007669"/>
    <property type="project" value="InterPro"/>
</dbReference>
<name>A0A8K2A196_9CYAN</name>
<dbReference type="Gene3D" id="3.40.50.2300">
    <property type="match status" value="1"/>
</dbReference>
<dbReference type="InterPro" id="IPR011006">
    <property type="entry name" value="CheY-like_superfamily"/>
</dbReference>
<comment type="caution">
    <text evidence="4">The sequence shown here is derived from an EMBL/GenBank/DDBJ whole genome shotgun (WGS) entry which is preliminary data.</text>
</comment>
<dbReference type="Gene3D" id="3.30.70.270">
    <property type="match status" value="1"/>
</dbReference>
<evidence type="ECO:0000313" key="5">
    <source>
        <dbReference type="Proteomes" id="UP000607397"/>
    </source>
</evidence>
<evidence type="ECO:0000313" key="4">
    <source>
        <dbReference type="EMBL" id="NCJ07962.1"/>
    </source>
</evidence>
<evidence type="ECO:0000259" key="2">
    <source>
        <dbReference type="PROSITE" id="PS50110"/>
    </source>
</evidence>